<evidence type="ECO:0000313" key="1">
    <source>
        <dbReference type="EMBL" id="KAF7339902.1"/>
    </source>
</evidence>
<gene>
    <name evidence="1" type="ORF">MVEN_01907500</name>
</gene>
<accession>A0A8H6XF20</accession>
<name>A0A8H6XF20_9AGAR</name>
<evidence type="ECO:0000313" key="2">
    <source>
        <dbReference type="Proteomes" id="UP000620124"/>
    </source>
</evidence>
<dbReference type="EMBL" id="JACAZI010000019">
    <property type="protein sequence ID" value="KAF7339902.1"/>
    <property type="molecule type" value="Genomic_DNA"/>
</dbReference>
<protein>
    <submittedName>
        <fullName evidence="1">Uncharacterized protein</fullName>
    </submittedName>
</protein>
<comment type="caution">
    <text evidence="1">The sequence shown here is derived from an EMBL/GenBank/DDBJ whole genome shotgun (WGS) entry which is preliminary data.</text>
</comment>
<dbReference type="OrthoDB" id="2975989at2759"/>
<proteinExistence type="predicted"/>
<sequence>MCGGLRPRFVISRPSRTCVLFHFQSNLHRSQIQSFVYDHPTLLEVDIPKIIIGFPDFVKLARGDGIWNPLTDIPGVKTTDHEDLARWNSLELAGFSFFRVAPPENHVDPILPRKLMELSMETSSDSTLSTQDIGTLAEFPLFADCTKLSLIIHSLSDDPEFTISSLAESLARWKNLRYLHLSCFELFPSLELPMEDDRPLDFRTYYREFLIDFGDVDYWRASIIESDFTFKDDACAMEFWKEWHEEDMFFCVRQLASACPTLEEFGWSILSYSDADGHSPCPPLWRCKIHRHPDGAVRAVSDTLTWNGHLNHPPSRDERFGKTSH</sequence>
<dbReference type="Proteomes" id="UP000620124">
    <property type="component" value="Unassembled WGS sequence"/>
</dbReference>
<organism evidence="1 2">
    <name type="scientific">Mycena venus</name>
    <dbReference type="NCBI Taxonomy" id="2733690"/>
    <lineage>
        <taxon>Eukaryota</taxon>
        <taxon>Fungi</taxon>
        <taxon>Dikarya</taxon>
        <taxon>Basidiomycota</taxon>
        <taxon>Agaricomycotina</taxon>
        <taxon>Agaricomycetes</taxon>
        <taxon>Agaricomycetidae</taxon>
        <taxon>Agaricales</taxon>
        <taxon>Marasmiineae</taxon>
        <taxon>Mycenaceae</taxon>
        <taxon>Mycena</taxon>
    </lineage>
</organism>
<keyword evidence="2" id="KW-1185">Reference proteome</keyword>
<dbReference type="AlphaFoldDB" id="A0A8H6XF20"/>
<reference evidence="1" key="1">
    <citation type="submission" date="2020-05" db="EMBL/GenBank/DDBJ databases">
        <title>Mycena genomes resolve the evolution of fungal bioluminescence.</title>
        <authorList>
            <person name="Tsai I.J."/>
        </authorList>
    </citation>
    <scope>NUCLEOTIDE SEQUENCE</scope>
    <source>
        <strain evidence="1">CCC161011</strain>
    </source>
</reference>